<dbReference type="PANTHER" id="PTHR31595:SF27">
    <property type="entry name" value="WAX SYNTHASE DOMAIN-CONTAINING PROTEIN-RELATED"/>
    <property type="match status" value="1"/>
</dbReference>
<comment type="subcellular location">
    <subcellularLocation>
        <location evidence="1">Membrane</location>
        <topology evidence="1">Multi-pass membrane protein</topology>
    </subcellularLocation>
</comment>
<dbReference type="InterPro" id="IPR032805">
    <property type="entry name" value="Wax_synthase_dom"/>
</dbReference>
<evidence type="ECO:0000313" key="10">
    <source>
        <dbReference type="Proteomes" id="UP001055219"/>
    </source>
</evidence>
<organism evidence="9 10">
    <name type="scientific">Emericellopsis cladophorae</name>
    <dbReference type="NCBI Taxonomy" id="2686198"/>
    <lineage>
        <taxon>Eukaryota</taxon>
        <taxon>Fungi</taxon>
        <taxon>Dikarya</taxon>
        <taxon>Ascomycota</taxon>
        <taxon>Pezizomycotina</taxon>
        <taxon>Sordariomycetes</taxon>
        <taxon>Hypocreomycetidae</taxon>
        <taxon>Hypocreales</taxon>
        <taxon>Bionectriaceae</taxon>
        <taxon>Emericellopsis</taxon>
    </lineage>
</organism>
<evidence type="ECO:0000256" key="3">
    <source>
        <dbReference type="ARBA" id="ARBA00022679"/>
    </source>
</evidence>
<dbReference type="GeneID" id="75832634"/>
<keyword evidence="10" id="KW-1185">Reference proteome</keyword>
<feature type="transmembrane region" description="Helical" evidence="7">
    <location>
        <begin position="30"/>
        <end position="48"/>
    </location>
</feature>
<evidence type="ECO:0000313" key="9">
    <source>
        <dbReference type="EMBL" id="KAI6785817.1"/>
    </source>
</evidence>
<gene>
    <name evidence="9" type="ORF">J7T54_006156</name>
</gene>
<feature type="transmembrane region" description="Helical" evidence="7">
    <location>
        <begin position="197"/>
        <end position="224"/>
    </location>
</feature>
<evidence type="ECO:0000259" key="8">
    <source>
        <dbReference type="Pfam" id="PF13813"/>
    </source>
</evidence>
<keyword evidence="4 7" id="KW-0812">Transmembrane</keyword>
<dbReference type="RefSeq" id="XP_051366673.1">
    <property type="nucleotide sequence ID" value="XM_051504408.1"/>
</dbReference>
<evidence type="ECO:0000256" key="6">
    <source>
        <dbReference type="ARBA" id="ARBA00023136"/>
    </source>
</evidence>
<keyword evidence="3" id="KW-0808">Transferase</keyword>
<evidence type="ECO:0000256" key="5">
    <source>
        <dbReference type="ARBA" id="ARBA00022989"/>
    </source>
</evidence>
<reference evidence="9" key="2">
    <citation type="submission" date="2022-07" db="EMBL/GenBank/DDBJ databases">
        <authorList>
            <person name="Goncalves M.F.M."/>
            <person name="Hilario S."/>
            <person name="Van De Peer Y."/>
            <person name="Esteves A.C."/>
            <person name="Alves A."/>
        </authorList>
    </citation>
    <scope>NUCLEOTIDE SEQUENCE</scope>
    <source>
        <strain evidence="9">MUM 19.33</strain>
    </source>
</reference>
<comment type="similarity">
    <text evidence="2">Belongs to the wax synthase family.</text>
</comment>
<dbReference type="OrthoDB" id="1077582at2759"/>
<evidence type="ECO:0000256" key="7">
    <source>
        <dbReference type="SAM" id="Phobius"/>
    </source>
</evidence>
<proteinExistence type="inferred from homology"/>
<dbReference type="PANTHER" id="PTHR31595">
    <property type="entry name" value="LONG-CHAIN-ALCOHOL O-FATTY-ACYLTRANSFERASE 3-RELATED"/>
    <property type="match status" value="1"/>
</dbReference>
<dbReference type="InterPro" id="IPR044851">
    <property type="entry name" value="Wax_synthase"/>
</dbReference>
<name>A0A9P9Y963_9HYPO</name>
<feature type="transmembrane region" description="Helical" evidence="7">
    <location>
        <begin position="60"/>
        <end position="82"/>
    </location>
</feature>
<protein>
    <recommendedName>
        <fullName evidence="8">Wax synthase domain-containing protein</fullName>
    </recommendedName>
</protein>
<dbReference type="AlphaFoldDB" id="A0A9P9Y963"/>
<reference evidence="9" key="1">
    <citation type="journal article" date="2021" name="J Fungi (Basel)">
        <title>Genomic and Metabolomic Analyses of the Marine Fungus Emericellopsis cladophorae: Insights into Saltwater Adaptability Mechanisms and Its Biosynthetic Potential.</title>
        <authorList>
            <person name="Goncalves M.F.M."/>
            <person name="Hilario S."/>
            <person name="Van de Peer Y."/>
            <person name="Esteves A.C."/>
            <person name="Alves A."/>
        </authorList>
    </citation>
    <scope>NUCLEOTIDE SEQUENCE</scope>
    <source>
        <strain evidence="9">MUM 19.33</strain>
    </source>
</reference>
<evidence type="ECO:0000256" key="4">
    <source>
        <dbReference type="ARBA" id="ARBA00022692"/>
    </source>
</evidence>
<comment type="caution">
    <text evidence="9">The sequence shown here is derived from an EMBL/GenBank/DDBJ whole genome shotgun (WGS) entry which is preliminary data.</text>
</comment>
<keyword evidence="6 7" id="KW-0472">Membrane</keyword>
<dbReference type="Pfam" id="PF13813">
    <property type="entry name" value="MBOAT_2"/>
    <property type="match status" value="1"/>
</dbReference>
<keyword evidence="5 7" id="KW-1133">Transmembrane helix</keyword>
<accession>A0A9P9Y963</accession>
<feature type="transmembrane region" description="Helical" evidence="7">
    <location>
        <begin position="6"/>
        <end position="23"/>
    </location>
</feature>
<dbReference type="GO" id="GO:0016020">
    <property type="term" value="C:membrane"/>
    <property type="evidence" value="ECO:0007669"/>
    <property type="project" value="UniProtKB-SubCell"/>
</dbReference>
<feature type="domain" description="Wax synthase" evidence="8">
    <location>
        <begin position="230"/>
        <end position="317"/>
    </location>
</feature>
<dbReference type="Proteomes" id="UP001055219">
    <property type="component" value="Unassembled WGS sequence"/>
</dbReference>
<evidence type="ECO:0000256" key="2">
    <source>
        <dbReference type="ARBA" id="ARBA00007282"/>
    </source>
</evidence>
<evidence type="ECO:0000256" key="1">
    <source>
        <dbReference type="ARBA" id="ARBA00004141"/>
    </source>
</evidence>
<sequence length="373" mass="41246">MASPLPPLVLSLGLFVAVFALALTTRTTSLQARLGACGLLVALAWTSLTEVSKLNDNHDLLYGLATTLLMVLFHACDYLVVLRASSRDHVARQQGTQPTFLRQYVLTPVSMLCNWRRIGTQWQIDRIPPFSPRSPAKTPPRAYLIAQRVACMCLCWAAIDLCEVTVLQYSEMMTPGVVLARVDRLTMPELLFRAEFVVRYFICAVTGVYMGYAGVTLVGLVLGLNSPQDCPPMFGSLRDASTVRGYWGDFYHQGLRRAITGPADAFVDQILRIRRGTLLSRYVRLTLAFALSGVIHWGAEVCSGVAKPDRSQFLFFTSQAFAVMSEDVVQSLYKRSGRPLPALVERLVGGVVYGDPLPSKLKPAIVRCLERLP</sequence>
<dbReference type="EMBL" id="JAGIXG020000001">
    <property type="protein sequence ID" value="KAI6785817.1"/>
    <property type="molecule type" value="Genomic_DNA"/>
</dbReference>
<dbReference type="GO" id="GO:0006629">
    <property type="term" value="P:lipid metabolic process"/>
    <property type="evidence" value="ECO:0007669"/>
    <property type="project" value="InterPro"/>
</dbReference>
<dbReference type="GO" id="GO:0008374">
    <property type="term" value="F:O-acyltransferase activity"/>
    <property type="evidence" value="ECO:0007669"/>
    <property type="project" value="InterPro"/>
</dbReference>